<dbReference type="Gene3D" id="3.30.1330.30">
    <property type="match status" value="1"/>
</dbReference>
<dbReference type="InterPro" id="IPR029026">
    <property type="entry name" value="tRNA_m1G_MTases_N"/>
</dbReference>
<reference evidence="8" key="1">
    <citation type="journal article" date="2019" name="Int. J. Syst. Evol. Microbiol.">
        <title>The Global Catalogue of Microorganisms (GCM) 10K type strain sequencing project: providing services to taxonomists for standard genome sequencing and annotation.</title>
        <authorList>
            <consortium name="The Broad Institute Genomics Platform"/>
            <consortium name="The Broad Institute Genome Sequencing Center for Infectious Disease"/>
            <person name="Wu L."/>
            <person name="Ma J."/>
        </authorList>
    </citation>
    <scope>NUCLEOTIDE SEQUENCE [LARGE SCALE GENOMIC DNA]</scope>
    <source>
        <strain evidence="8">CGMCC 1.5362</strain>
    </source>
</reference>
<dbReference type="InterPro" id="IPR051259">
    <property type="entry name" value="rRNA_Methyltransferase"/>
</dbReference>
<evidence type="ECO:0000256" key="2">
    <source>
        <dbReference type="ARBA" id="ARBA00022603"/>
    </source>
</evidence>
<evidence type="ECO:0000259" key="6">
    <source>
        <dbReference type="Pfam" id="PF22435"/>
    </source>
</evidence>
<comment type="similarity">
    <text evidence="1">Belongs to the class IV-like SAM-binding methyltransferase superfamily. RNA methyltransferase TrmH family.</text>
</comment>
<protein>
    <submittedName>
        <fullName evidence="7">rRNA methyltransferase</fullName>
    </submittedName>
</protein>
<dbReference type="Pfam" id="PF22435">
    <property type="entry name" value="MRM3-like_sub_bind"/>
    <property type="match status" value="1"/>
</dbReference>
<accession>A0ABQ2F6Q4</accession>
<dbReference type="Proteomes" id="UP000662111">
    <property type="component" value="Unassembled WGS sequence"/>
</dbReference>
<dbReference type="InterPro" id="IPR029028">
    <property type="entry name" value="Alpha/beta_knot_MTases"/>
</dbReference>
<dbReference type="PANTHER" id="PTHR43191:SF2">
    <property type="entry name" value="RRNA METHYLTRANSFERASE 3, MITOCHONDRIAL"/>
    <property type="match status" value="1"/>
</dbReference>
<sequence>MSRTRGRTFGPERLGRVPEPTLITSPANPRVKALGTLRRRRVREEQGRTLVEGLEELELSLDSGVVPRELYFCPELMGATARASGLVDRVGRLGTELVQLSRAAFEKAAYREGPDGFLAVVDTVERRCADLDVPDDALLLVCQGVEKPGNLGAMLRTADAAGVDAVVAADPVTDWGNPNTVRASKGTVFSVQVASDTTQAVQAWLAGRGIPLVAATPDTDTEHTDVDWTGAVAVAVGAEKTGLTPEVISAADRRVRIPMVGRADSLNVATSAAIILYEAVRQRRGR</sequence>
<keyword evidence="8" id="KW-1185">Reference proteome</keyword>
<feature type="domain" description="tRNA/rRNA methyltransferase SpoU type" evidence="5">
    <location>
        <begin position="138"/>
        <end position="277"/>
    </location>
</feature>
<feature type="region of interest" description="Disordered" evidence="4">
    <location>
        <begin position="1"/>
        <end position="26"/>
    </location>
</feature>
<evidence type="ECO:0000313" key="8">
    <source>
        <dbReference type="Proteomes" id="UP000662111"/>
    </source>
</evidence>
<gene>
    <name evidence="7" type="ORF">GCM10011509_01330</name>
</gene>
<keyword evidence="2 7" id="KW-0489">Methyltransferase</keyword>
<name>A0ABQ2F6Q4_9MICO</name>
<dbReference type="PANTHER" id="PTHR43191">
    <property type="entry name" value="RRNA METHYLTRANSFERASE 3"/>
    <property type="match status" value="1"/>
</dbReference>
<evidence type="ECO:0000256" key="4">
    <source>
        <dbReference type="SAM" id="MobiDB-lite"/>
    </source>
</evidence>
<organism evidence="7 8">
    <name type="scientific">Ornithinimicrobium pekingense</name>
    <dbReference type="NCBI Taxonomy" id="384677"/>
    <lineage>
        <taxon>Bacteria</taxon>
        <taxon>Bacillati</taxon>
        <taxon>Actinomycetota</taxon>
        <taxon>Actinomycetes</taxon>
        <taxon>Micrococcales</taxon>
        <taxon>Ornithinimicrobiaceae</taxon>
        <taxon>Ornithinimicrobium</taxon>
    </lineage>
</organism>
<dbReference type="Pfam" id="PF00588">
    <property type="entry name" value="SpoU_methylase"/>
    <property type="match status" value="1"/>
</dbReference>
<evidence type="ECO:0000313" key="7">
    <source>
        <dbReference type="EMBL" id="GGK56712.1"/>
    </source>
</evidence>
<dbReference type="EMBL" id="BMLB01000001">
    <property type="protein sequence ID" value="GGK56712.1"/>
    <property type="molecule type" value="Genomic_DNA"/>
</dbReference>
<evidence type="ECO:0000256" key="1">
    <source>
        <dbReference type="ARBA" id="ARBA00007228"/>
    </source>
</evidence>
<dbReference type="SUPFAM" id="SSF55315">
    <property type="entry name" value="L30e-like"/>
    <property type="match status" value="1"/>
</dbReference>
<dbReference type="InterPro" id="IPR001537">
    <property type="entry name" value="SpoU_MeTrfase"/>
</dbReference>
<feature type="domain" description="MRM3-like substrate binding" evidence="6">
    <location>
        <begin position="28"/>
        <end position="119"/>
    </location>
</feature>
<keyword evidence="3" id="KW-0808">Transferase</keyword>
<dbReference type="InterPro" id="IPR053888">
    <property type="entry name" value="MRM3-like_sub_bind"/>
</dbReference>
<dbReference type="SUPFAM" id="SSF75217">
    <property type="entry name" value="alpha/beta knot"/>
    <property type="match status" value="1"/>
</dbReference>
<evidence type="ECO:0000259" key="5">
    <source>
        <dbReference type="Pfam" id="PF00588"/>
    </source>
</evidence>
<comment type="caution">
    <text evidence="7">The sequence shown here is derived from an EMBL/GenBank/DDBJ whole genome shotgun (WGS) entry which is preliminary data.</text>
</comment>
<dbReference type="GO" id="GO:0032259">
    <property type="term" value="P:methylation"/>
    <property type="evidence" value="ECO:0007669"/>
    <property type="project" value="UniProtKB-KW"/>
</dbReference>
<evidence type="ECO:0000256" key="3">
    <source>
        <dbReference type="ARBA" id="ARBA00022679"/>
    </source>
</evidence>
<dbReference type="GO" id="GO:0008168">
    <property type="term" value="F:methyltransferase activity"/>
    <property type="evidence" value="ECO:0007669"/>
    <property type="project" value="UniProtKB-KW"/>
</dbReference>
<dbReference type="Gene3D" id="3.40.1280.10">
    <property type="match status" value="1"/>
</dbReference>
<proteinExistence type="inferred from homology"/>
<dbReference type="InterPro" id="IPR029064">
    <property type="entry name" value="Ribosomal_eL30-like_sf"/>
</dbReference>